<evidence type="ECO:0000259" key="9">
    <source>
        <dbReference type="PROSITE" id="PS51194"/>
    </source>
</evidence>
<dbReference type="OrthoDB" id="9805696at2"/>
<dbReference type="AlphaFoldDB" id="A4J0I4"/>
<proteinExistence type="predicted"/>
<feature type="domain" description="Helicase ATP-binding" evidence="8">
    <location>
        <begin position="33"/>
        <end position="203"/>
    </location>
</feature>
<dbReference type="InterPro" id="IPR011545">
    <property type="entry name" value="DEAD/DEAH_box_helicase_dom"/>
</dbReference>
<dbReference type="EC" id="3.6.4.13" evidence="1"/>
<dbReference type="InterPro" id="IPR014014">
    <property type="entry name" value="RNA_helicase_DEAD_Q_motif"/>
</dbReference>
<dbReference type="HOGENOM" id="CLU_003041_1_3_9"/>
<gene>
    <name evidence="11" type="ordered locus">Dred_0037</name>
</gene>
<dbReference type="PANTHER" id="PTHR47963:SF8">
    <property type="entry name" value="ATP-DEPENDENT RNA HELICASE DEAD"/>
    <property type="match status" value="1"/>
</dbReference>
<keyword evidence="2" id="KW-0547">Nucleotide-binding</keyword>
<dbReference type="STRING" id="349161.Dred_0037"/>
<dbReference type="InterPro" id="IPR027417">
    <property type="entry name" value="P-loop_NTPase"/>
</dbReference>
<feature type="compositionally biased region" description="Basic and acidic residues" evidence="7">
    <location>
        <begin position="377"/>
        <end position="391"/>
    </location>
</feature>
<feature type="domain" description="DEAD-box RNA helicase Q" evidence="10">
    <location>
        <begin position="2"/>
        <end position="30"/>
    </location>
</feature>
<organism evidence="11 12">
    <name type="scientific">Desulforamulus reducens (strain ATCC BAA-1160 / DSM 100696 / MI-1)</name>
    <name type="common">Desulfotomaculum reducens</name>
    <dbReference type="NCBI Taxonomy" id="349161"/>
    <lineage>
        <taxon>Bacteria</taxon>
        <taxon>Bacillati</taxon>
        <taxon>Bacillota</taxon>
        <taxon>Clostridia</taxon>
        <taxon>Eubacteriales</taxon>
        <taxon>Peptococcaceae</taxon>
        <taxon>Desulforamulus</taxon>
    </lineage>
</organism>
<dbReference type="eggNOG" id="COG0513">
    <property type="taxonomic scope" value="Bacteria"/>
</dbReference>
<dbReference type="Pfam" id="PF00270">
    <property type="entry name" value="DEAD"/>
    <property type="match status" value="1"/>
</dbReference>
<evidence type="ECO:0000256" key="3">
    <source>
        <dbReference type="ARBA" id="ARBA00022801"/>
    </source>
</evidence>
<dbReference type="RefSeq" id="WP_011876431.1">
    <property type="nucleotide sequence ID" value="NC_009253.1"/>
</dbReference>
<dbReference type="GO" id="GO:0005524">
    <property type="term" value="F:ATP binding"/>
    <property type="evidence" value="ECO:0007669"/>
    <property type="project" value="UniProtKB-KW"/>
</dbReference>
<dbReference type="InterPro" id="IPR001650">
    <property type="entry name" value="Helicase_C-like"/>
</dbReference>
<evidence type="ECO:0000256" key="4">
    <source>
        <dbReference type="ARBA" id="ARBA00022806"/>
    </source>
</evidence>
<feature type="compositionally biased region" description="Basic residues" evidence="7">
    <location>
        <begin position="432"/>
        <end position="447"/>
    </location>
</feature>
<dbReference type="SUPFAM" id="SSF52540">
    <property type="entry name" value="P-loop containing nucleoside triphosphate hydrolases"/>
    <property type="match status" value="1"/>
</dbReference>
<keyword evidence="5" id="KW-0067">ATP-binding</keyword>
<dbReference type="Pfam" id="PF00271">
    <property type="entry name" value="Helicase_C"/>
    <property type="match status" value="1"/>
</dbReference>
<feature type="short sequence motif" description="Q motif" evidence="6">
    <location>
        <begin position="2"/>
        <end position="30"/>
    </location>
</feature>
<dbReference type="InterPro" id="IPR014001">
    <property type="entry name" value="Helicase_ATP-bd"/>
</dbReference>
<evidence type="ECO:0000259" key="8">
    <source>
        <dbReference type="PROSITE" id="PS51192"/>
    </source>
</evidence>
<dbReference type="CDD" id="cd18787">
    <property type="entry name" value="SF2_C_DEAD"/>
    <property type="match status" value="1"/>
</dbReference>
<evidence type="ECO:0000256" key="7">
    <source>
        <dbReference type="SAM" id="MobiDB-lite"/>
    </source>
</evidence>
<dbReference type="PROSITE" id="PS51195">
    <property type="entry name" value="Q_MOTIF"/>
    <property type="match status" value="1"/>
</dbReference>
<dbReference type="GO" id="GO:0005840">
    <property type="term" value="C:ribosome"/>
    <property type="evidence" value="ECO:0007669"/>
    <property type="project" value="TreeGrafter"/>
</dbReference>
<keyword evidence="12" id="KW-1185">Reference proteome</keyword>
<evidence type="ECO:0000313" key="12">
    <source>
        <dbReference type="Proteomes" id="UP000001556"/>
    </source>
</evidence>
<dbReference type="InterPro" id="IPR044742">
    <property type="entry name" value="DEAD/DEAH_RhlB"/>
</dbReference>
<keyword evidence="3" id="KW-0378">Hydrolase</keyword>
<evidence type="ECO:0000256" key="1">
    <source>
        <dbReference type="ARBA" id="ARBA00012552"/>
    </source>
</evidence>
<evidence type="ECO:0000256" key="5">
    <source>
        <dbReference type="ARBA" id="ARBA00022840"/>
    </source>
</evidence>
<dbReference type="GO" id="GO:0003724">
    <property type="term" value="F:RNA helicase activity"/>
    <property type="evidence" value="ECO:0007669"/>
    <property type="project" value="UniProtKB-EC"/>
</dbReference>
<feature type="domain" description="Helicase C-terminal" evidence="9">
    <location>
        <begin position="230"/>
        <end position="374"/>
    </location>
</feature>
<evidence type="ECO:0000259" key="10">
    <source>
        <dbReference type="PROSITE" id="PS51195"/>
    </source>
</evidence>
<keyword evidence="4 11" id="KW-0347">Helicase</keyword>
<dbReference type="KEGG" id="drm:Dred_0037"/>
<dbReference type="Proteomes" id="UP000001556">
    <property type="component" value="Chromosome"/>
</dbReference>
<dbReference type="GO" id="GO:0005829">
    <property type="term" value="C:cytosol"/>
    <property type="evidence" value="ECO:0007669"/>
    <property type="project" value="TreeGrafter"/>
</dbReference>
<dbReference type="PANTHER" id="PTHR47963">
    <property type="entry name" value="DEAD-BOX ATP-DEPENDENT RNA HELICASE 47, MITOCHONDRIAL"/>
    <property type="match status" value="1"/>
</dbReference>
<feature type="compositionally biased region" description="Basic residues" evidence="7">
    <location>
        <begin position="401"/>
        <end position="417"/>
    </location>
</feature>
<dbReference type="CDD" id="cd00268">
    <property type="entry name" value="DEADc"/>
    <property type="match status" value="1"/>
</dbReference>
<dbReference type="SMART" id="SM00490">
    <property type="entry name" value="HELICc"/>
    <property type="match status" value="1"/>
</dbReference>
<sequence length="460" mass="51656">MNDFLQLGIRRELNELLRVYGITEPTPIQKQTIPILLSGKDVIAQAQTGTGKTLAFVLPILEKIDAKKSYIQALILTPTRELALQITTEVKKLASKMDANVLAVYGGQDVERQNKRLQGNTHIVIATPGRLLDHLGRGTIRLTGVSMLVLDEADQMLHMGFLNEVEKIIHQTSAKRQTMLFSATMPAEIRALSVKYMRKPMDIHVRGTGITLEKTKQIAVETTDRTKQETLRKLLDEYQPYLGIIFCRTKRRASALNEMLLAHGYNSDELHGDLSQAKREQVMKRFREAKLQILVATDVAARGLDVEGVTHVFNYDIPQDVESYIHRIGRTGRAGDTGLAVTFVSPRDRTDLQMIEKGIGMKLEKRSAHRQTIQEVPGDKTFVKKSTKEKAGPYSTEKAMKNKKPLNGKLGFKKGKKNSTEAKSIKEVAPLKQKRRKESPLSKKRTSNKNGNSRGKKLVK</sequence>
<dbReference type="GO" id="GO:0016787">
    <property type="term" value="F:hydrolase activity"/>
    <property type="evidence" value="ECO:0007669"/>
    <property type="project" value="UniProtKB-KW"/>
</dbReference>
<evidence type="ECO:0000313" key="11">
    <source>
        <dbReference type="EMBL" id="ABO48587.1"/>
    </source>
</evidence>
<evidence type="ECO:0000256" key="6">
    <source>
        <dbReference type="PROSITE-ProRule" id="PRU00552"/>
    </source>
</evidence>
<name>A4J0I4_DESRM</name>
<feature type="region of interest" description="Disordered" evidence="7">
    <location>
        <begin position="366"/>
        <end position="460"/>
    </location>
</feature>
<dbReference type="SMART" id="SM00487">
    <property type="entry name" value="DEXDc"/>
    <property type="match status" value="1"/>
</dbReference>
<accession>A4J0I4</accession>
<dbReference type="InterPro" id="IPR050547">
    <property type="entry name" value="DEAD_box_RNA_helicases"/>
</dbReference>
<dbReference type="GO" id="GO:0009409">
    <property type="term" value="P:response to cold"/>
    <property type="evidence" value="ECO:0007669"/>
    <property type="project" value="TreeGrafter"/>
</dbReference>
<evidence type="ECO:0000256" key="2">
    <source>
        <dbReference type="ARBA" id="ARBA00022741"/>
    </source>
</evidence>
<dbReference type="EMBL" id="CP000612">
    <property type="protein sequence ID" value="ABO48587.1"/>
    <property type="molecule type" value="Genomic_DNA"/>
</dbReference>
<reference evidence="11 12" key="1">
    <citation type="submission" date="2007-03" db="EMBL/GenBank/DDBJ databases">
        <title>Complete sequence of Desulfotomaculum reducens MI-1.</title>
        <authorList>
            <consortium name="US DOE Joint Genome Institute"/>
            <person name="Copeland A."/>
            <person name="Lucas S."/>
            <person name="Lapidus A."/>
            <person name="Barry K."/>
            <person name="Detter J.C."/>
            <person name="Glavina del Rio T."/>
            <person name="Hammon N."/>
            <person name="Israni S."/>
            <person name="Dalin E."/>
            <person name="Tice H."/>
            <person name="Pitluck S."/>
            <person name="Sims D."/>
            <person name="Brettin T."/>
            <person name="Bruce D."/>
            <person name="Han C."/>
            <person name="Tapia R."/>
            <person name="Schmutz J."/>
            <person name="Larimer F."/>
            <person name="Land M."/>
            <person name="Hauser L."/>
            <person name="Kyrpides N."/>
            <person name="Kim E."/>
            <person name="Tebo B.M."/>
            <person name="Richardson P."/>
        </authorList>
    </citation>
    <scope>NUCLEOTIDE SEQUENCE [LARGE SCALE GENOMIC DNA]</scope>
    <source>
        <strain evidence="11 12">MI-1</strain>
    </source>
</reference>
<dbReference type="Gene3D" id="3.40.50.300">
    <property type="entry name" value="P-loop containing nucleotide triphosphate hydrolases"/>
    <property type="match status" value="2"/>
</dbReference>
<dbReference type="PROSITE" id="PS51192">
    <property type="entry name" value="HELICASE_ATP_BIND_1"/>
    <property type="match status" value="1"/>
</dbReference>
<dbReference type="PROSITE" id="PS51194">
    <property type="entry name" value="HELICASE_CTER"/>
    <property type="match status" value="1"/>
</dbReference>
<dbReference type="GO" id="GO:0033592">
    <property type="term" value="F:RNA strand annealing activity"/>
    <property type="evidence" value="ECO:0007669"/>
    <property type="project" value="TreeGrafter"/>
</dbReference>
<protein>
    <recommendedName>
        <fullName evidence="1">RNA helicase</fullName>
        <ecNumber evidence="1">3.6.4.13</ecNumber>
    </recommendedName>
</protein>